<dbReference type="InterPro" id="IPR001670">
    <property type="entry name" value="ADH_Fe/GldA"/>
</dbReference>
<comment type="caution">
    <text evidence="4">The sequence shown here is derived from an EMBL/GenBank/DDBJ whole genome shotgun (WGS) entry which is preliminary data.</text>
</comment>
<evidence type="ECO:0000313" key="5">
    <source>
        <dbReference type="Proteomes" id="UP000261324"/>
    </source>
</evidence>
<dbReference type="PANTHER" id="PTHR43633:SF1">
    <property type="entry name" value="ALCOHOL DEHYDROGENASE YQHD"/>
    <property type="match status" value="1"/>
</dbReference>
<dbReference type="GO" id="GO:1990362">
    <property type="term" value="F:butanol dehydrogenase (NAD+) activity"/>
    <property type="evidence" value="ECO:0007669"/>
    <property type="project" value="InterPro"/>
</dbReference>
<feature type="domain" description="Fe-containing alcohol dehydrogenase-like C-terminal" evidence="3">
    <location>
        <begin position="206"/>
        <end position="403"/>
    </location>
</feature>
<dbReference type="EMBL" id="QSRA01000010">
    <property type="protein sequence ID" value="RGK83161.1"/>
    <property type="molecule type" value="Genomic_DNA"/>
</dbReference>
<dbReference type="Pfam" id="PF25137">
    <property type="entry name" value="ADH_Fe_C"/>
    <property type="match status" value="1"/>
</dbReference>
<dbReference type="InterPro" id="IPR056798">
    <property type="entry name" value="ADH_Fe_C"/>
</dbReference>
<feature type="domain" description="Alcohol dehydrogenase iron-type/glycerol dehydrogenase GldA" evidence="2">
    <location>
        <begin position="21"/>
        <end position="191"/>
    </location>
</feature>
<organism evidence="4 5">
    <name type="scientific">Dorea formicigenerans</name>
    <dbReference type="NCBI Taxonomy" id="39486"/>
    <lineage>
        <taxon>Bacteria</taxon>
        <taxon>Bacillati</taxon>
        <taxon>Bacillota</taxon>
        <taxon>Clostridia</taxon>
        <taxon>Lachnospirales</taxon>
        <taxon>Lachnospiraceae</taxon>
        <taxon>Dorea</taxon>
    </lineage>
</organism>
<evidence type="ECO:0000313" key="4">
    <source>
        <dbReference type="EMBL" id="RGK83161.1"/>
    </source>
</evidence>
<dbReference type="SUPFAM" id="SSF56796">
    <property type="entry name" value="Dehydroquinate synthase-like"/>
    <property type="match status" value="1"/>
</dbReference>
<name>A0A3E4PSZ3_9FIRM</name>
<dbReference type="Proteomes" id="UP000261324">
    <property type="component" value="Unassembled WGS sequence"/>
</dbReference>
<evidence type="ECO:0000259" key="3">
    <source>
        <dbReference type="Pfam" id="PF25137"/>
    </source>
</evidence>
<dbReference type="Gene3D" id="3.40.50.1970">
    <property type="match status" value="1"/>
</dbReference>
<dbReference type="InterPro" id="IPR044731">
    <property type="entry name" value="BDH-like"/>
</dbReference>
<dbReference type="CDD" id="cd08187">
    <property type="entry name" value="BDH"/>
    <property type="match status" value="1"/>
</dbReference>
<dbReference type="AlphaFoldDB" id="A0A3E4PSZ3"/>
<evidence type="ECO:0000256" key="1">
    <source>
        <dbReference type="ARBA" id="ARBA00023002"/>
    </source>
</evidence>
<sequence length="406" mass="45036">MKNIEKKKEKLMMQSFVQYTPTKVVFGKDTQKEAGKLVRELGVTKVFLVYGGGSVIRSGLLDEIKKSLDEEHISYEEFGGVKPNPRLSFAREGVEKAIVFGAELILAVGGGSAIDTAKGIAIGAANPGTDIWEFWKNKKELKTALPVGTVLTISAAGSEMSNSAVLTDEETQDKSGIGSDLIRPKFAIMNPKLTYTIPKYQLTCGIVDIFMHTIERYFTPVHGNELTDEIAEGLMRTLIRNAAKAYENQEDYDAMSEIMWCGSISHNGITGLGRPKDFLCHKLGHQLGAKFDEAHGATLSAVWGSWARYVYHLDEARFANYGRKVWNIDEKNDEKTAVAAIERTEEFFRSLHMPTCLGDMKMGIQPDEVLKEMAGKATAGDTVKVGAFQKMGEKELYEIYKKANHR</sequence>
<dbReference type="GO" id="GO:0046872">
    <property type="term" value="F:metal ion binding"/>
    <property type="evidence" value="ECO:0007669"/>
    <property type="project" value="InterPro"/>
</dbReference>
<gene>
    <name evidence="4" type="ORF">DXC93_08605</name>
</gene>
<dbReference type="Pfam" id="PF00465">
    <property type="entry name" value="Fe-ADH"/>
    <property type="match status" value="1"/>
</dbReference>
<dbReference type="PANTHER" id="PTHR43633">
    <property type="entry name" value="ALCOHOL DEHYDROGENASE YQHD"/>
    <property type="match status" value="1"/>
</dbReference>
<dbReference type="GO" id="GO:0005829">
    <property type="term" value="C:cytosol"/>
    <property type="evidence" value="ECO:0007669"/>
    <property type="project" value="TreeGrafter"/>
</dbReference>
<evidence type="ECO:0000259" key="2">
    <source>
        <dbReference type="Pfam" id="PF00465"/>
    </source>
</evidence>
<dbReference type="GO" id="GO:1990002">
    <property type="term" value="F:methylglyoxal reductase (NADPH) (acetol producing) activity"/>
    <property type="evidence" value="ECO:0007669"/>
    <property type="project" value="TreeGrafter"/>
</dbReference>
<dbReference type="FunFam" id="3.40.50.1970:FF:000003">
    <property type="entry name" value="Alcohol dehydrogenase, iron-containing"/>
    <property type="match status" value="1"/>
</dbReference>
<proteinExistence type="predicted"/>
<keyword evidence="1" id="KW-0560">Oxidoreductase</keyword>
<dbReference type="GO" id="GO:0008106">
    <property type="term" value="F:alcohol dehydrogenase (NADP+) activity"/>
    <property type="evidence" value="ECO:0007669"/>
    <property type="project" value="TreeGrafter"/>
</dbReference>
<reference evidence="4 5" key="1">
    <citation type="submission" date="2018-08" db="EMBL/GenBank/DDBJ databases">
        <title>A genome reference for cultivated species of the human gut microbiota.</title>
        <authorList>
            <person name="Zou Y."/>
            <person name="Xue W."/>
            <person name="Luo G."/>
        </authorList>
    </citation>
    <scope>NUCLEOTIDE SEQUENCE [LARGE SCALE GENOMIC DNA]</scope>
    <source>
        <strain evidence="4 5">TF09-3</strain>
    </source>
</reference>
<accession>A0A3E4PSZ3</accession>
<protein>
    <submittedName>
        <fullName evidence="4">Iron-containing alcohol dehydrogenase</fullName>
    </submittedName>
</protein>
<dbReference type="Gene3D" id="1.20.1090.10">
    <property type="entry name" value="Dehydroquinate synthase-like - alpha domain"/>
    <property type="match status" value="1"/>
</dbReference>